<evidence type="ECO:0000313" key="3">
    <source>
        <dbReference type="Proteomes" id="UP000092565"/>
    </source>
</evidence>
<organism evidence="2 3">
    <name type="scientific">Phaeobacter gallaeciensis</name>
    <dbReference type="NCBI Taxonomy" id="60890"/>
    <lineage>
        <taxon>Bacteria</taxon>
        <taxon>Pseudomonadati</taxon>
        <taxon>Pseudomonadota</taxon>
        <taxon>Alphaproteobacteria</taxon>
        <taxon>Rhodobacterales</taxon>
        <taxon>Roseobacteraceae</taxon>
        <taxon>Phaeobacter</taxon>
    </lineage>
</organism>
<feature type="domain" description="Polysaccharide pyruvyl transferase" evidence="1">
    <location>
        <begin position="75"/>
        <end position="203"/>
    </location>
</feature>
<sequence>MTSVSLHNGPLRLFWWKGTPNFGDALSRIVTAYVSGRAVQHSRPAEADLFAVGSILQIVRRNFSDKSTPKDNVPWIWGSGVLHYIPNGFLENVQVALLRGPVTAALLGLQANRFGDPGLLIADALGDKPTRGDRIGLVPHHSQIDDPMVRAVAASDPAFDLIDPRRAPEVVCQQIGACRHVFASSLHGLITADSYGVPSTWVWPGDQGYLKYHDYAASVGRAMIAPEAWEDIPGLARGLHHDDGSLPHADGIAAAQAALYDTFPAALRSHQALAVDPTKKTNTGAATAVHSG</sequence>
<evidence type="ECO:0000313" key="2">
    <source>
        <dbReference type="EMBL" id="ANP35154.1"/>
    </source>
</evidence>
<protein>
    <submittedName>
        <fullName evidence="2">Exosortase</fullName>
    </submittedName>
</protein>
<reference evidence="2 3" key="1">
    <citation type="submission" date="2016-04" db="EMBL/GenBank/DDBJ databases">
        <authorList>
            <person name="Evans L.H."/>
            <person name="Alamgir A."/>
            <person name="Owens N."/>
            <person name="Weber N.D."/>
            <person name="Virtaneva K."/>
            <person name="Barbian K."/>
            <person name="Babar A."/>
            <person name="Rosenke K."/>
        </authorList>
    </citation>
    <scope>NUCLEOTIDE SEQUENCE [LARGE SCALE GENOMIC DNA]</scope>
    <source>
        <strain evidence="2 3">JL2886</strain>
    </source>
</reference>
<dbReference type="RefSeq" id="WP_065270322.1">
    <property type="nucleotide sequence ID" value="NZ_CP015124.1"/>
</dbReference>
<name>A0A1B0ZLY6_9RHOB</name>
<dbReference type="Proteomes" id="UP000092565">
    <property type="component" value="Chromosome"/>
</dbReference>
<dbReference type="Pfam" id="PF04230">
    <property type="entry name" value="PS_pyruv_trans"/>
    <property type="match status" value="1"/>
</dbReference>
<dbReference type="OrthoDB" id="9803627at2"/>
<dbReference type="PATRIC" id="fig|60890.4.peg.210"/>
<keyword evidence="3" id="KW-1185">Reference proteome</keyword>
<accession>A0A1B0ZLY6</accession>
<dbReference type="AlphaFoldDB" id="A0A1B0ZLY6"/>
<gene>
    <name evidence="2" type="ORF">JL2886_00221</name>
</gene>
<dbReference type="EMBL" id="CP015124">
    <property type="protein sequence ID" value="ANP35154.1"/>
    <property type="molecule type" value="Genomic_DNA"/>
</dbReference>
<proteinExistence type="predicted"/>
<evidence type="ECO:0000259" key="1">
    <source>
        <dbReference type="Pfam" id="PF04230"/>
    </source>
</evidence>
<dbReference type="InterPro" id="IPR007345">
    <property type="entry name" value="Polysacch_pyruvyl_Trfase"/>
</dbReference>